<dbReference type="EMBL" id="JACJHR010000046">
    <property type="protein sequence ID" value="MBB2502954.1"/>
    <property type="molecule type" value="Genomic_DNA"/>
</dbReference>
<dbReference type="CDD" id="cd05233">
    <property type="entry name" value="SDR_c"/>
    <property type="match status" value="1"/>
</dbReference>
<dbReference type="Gene3D" id="3.40.50.720">
    <property type="entry name" value="NAD(P)-binding Rossmann-like Domain"/>
    <property type="match status" value="1"/>
</dbReference>
<dbReference type="SUPFAM" id="SSF51735">
    <property type="entry name" value="NAD(P)-binding Rossmann-fold domains"/>
    <property type="match status" value="1"/>
</dbReference>
<dbReference type="InterPro" id="IPR036291">
    <property type="entry name" value="NAD(P)-bd_dom_sf"/>
</dbReference>
<protein>
    <submittedName>
        <fullName evidence="3">SDR family oxidoreductase</fullName>
    </submittedName>
</protein>
<name>A0A8E1W3E5_9PSEU</name>
<dbReference type="AlphaFoldDB" id="A0A8E1W3E5"/>
<sequence>MADGRERRALREHPKVEPGRLLRFTSRRAVIPHIRAGGRGGSVVFTSSIAGLKAVAGCTHYTAAKHGIVGLMRTLARELAPESIRVNTIHPTGVHSPMSNDEFYPQWLEEHKELGDAMRYNLRPADAMPVRDVADVVSFLVSDAAKRITGPALTVEAGESKK</sequence>
<evidence type="ECO:0000256" key="2">
    <source>
        <dbReference type="ARBA" id="ARBA00023002"/>
    </source>
</evidence>
<dbReference type="InterPro" id="IPR002347">
    <property type="entry name" value="SDR_fam"/>
</dbReference>
<gene>
    <name evidence="3" type="ORF">H5411_27945</name>
</gene>
<evidence type="ECO:0000313" key="4">
    <source>
        <dbReference type="Proteomes" id="UP000550260"/>
    </source>
</evidence>
<dbReference type="PANTHER" id="PTHR24321">
    <property type="entry name" value="DEHYDROGENASES, SHORT CHAIN"/>
    <property type="match status" value="1"/>
</dbReference>
<dbReference type="RefSeq" id="WP_183125534.1">
    <property type="nucleotide sequence ID" value="NZ_JACJHR010000046.1"/>
</dbReference>
<dbReference type="Pfam" id="PF13561">
    <property type="entry name" value="adh_short_C2"/>
    <property type="match status" value="1"/>
</dbReference>
<dbReference type="GO" id="GO:0016491">
    <property type="term" value="F:oxidoreductase activity"/>
    <property type="evidence" value="ECO:0007669"/>
    <property type="project" value="UniProtKB-KW"/>
</dbReference>
<evidence type="ECO:0000256" key="1">
    <source>
        <dbReference type="ARBA" id="ARBA00006484"/>
    </source>
</evidence>
<dbReference type="Proteomes" id="UP000550260">
    <property type="component" value="Unassembled WGS sequence"/>
</dbReference>
<accession>A0A8E1W3E5</accession>
<dbReference type="InterPro" id="IPR020904">
    <property type="entry name" value="Sc_DH/Rdtase_CS"/>
</dbReference>
<dbReference type="PANTHER" id="PTHR24321:SF8">
    <property type="entry name" value="ESTRADIOL 17-BETA-DEHYDROGENASE 8-RELATED"/>
    <property type="match status" value="1"/>
</dbReference>
<dbReference type="PRINTS" id="PR00081">
    <property type="entry name" value="GDHRDH"/>
</dbReference>
<comment type="caution">
    <text evidence="3">The sequence shown here is derived from an EMBL/GenBank/DDBJ whole genome shotgun (WGS) entry which is preliminary data.</text>
</comment>
<reference evidence="3 4" key="1">
    <citation type="submission" date="2020-08" db="EMBL/GenBank/DDBJ databases">
        <title>Amycolatopsis echigonensis JCM 21831.</title>
        <authorList>
            <person name="Tedsree N."/>
            <person name="Kuncharoen N."/>
            <person name="Likhitwitayawuid K."/>
            <person name="Tanasupawat S."/>
        </authorList>
    </citation>
    <scope>NUCLEOTIDE SEQUENCE [LARGE SCALE GENOMIC DNA]</scope>
    <source>
        <strain evidence="3 4">JCM 21831</strain>
    </source>
</reference>
<comment type="similarity">
    <text evidence="1">Belongs to the short-chain dehydrogenases/reductases (SDR) family.</text>
</comment>
<organism evidence="3 4">
    <name type="scientific">Amycolatopsis echigonensis</name>
    <dbReference type="NCBI Taxonomy" id="2576905"/>
    <lineage>
        <taxon>Bacteria</taxon>
        <taxon>Bacillati</taxon>
        <taxon>Actinomycetota</taxon>
        <taxon>Actinomycetes</taxon>
        <taxon>Pseudonocardiales</taxon>
        <taxon>Pseudonocardiaceae</taxon>
        <taxon>Amycolatopsis</taxon>
    </lineage>
</organism>
<evidence type="ECO:0000313" key="3">
    <source>
        <dbReference type="EMBL" id="MBB2502954.1"/>
    </source>
</evidence>
<dbReference type="PROSITE" id="PS00061">
    <property type="entry name" value="ADH_SHORT"/>
    <property type="match status" value="1"/>
</dbReference>
<proteinExistence type="inferred from homology"/>
<keyword evidence="2" id="KW-0560">Oxidoreductase</keyword>